<dbReference type="AlphaFoldDB" id="A0A7W8VDT9"/>
<comment type="caution">
    <text evidence="1">The sequence shown here is derived from an EMBL/GenBank/DDBJ whole genome shotgun (WGS) entry which is preliminary data.</text>
</comment>
<gene>
    <name evidence="1" type="ORF">HDA36_002452</name>
</gene>
<dbReference type="EMBL" id="JACHDB010000001">
    <property type="protein sequence ID" value="MBB5432368.1"/>
    <property type="molecule type" value="Genomic_DNA"/>
</dbReference>
<dbReference type="Proteomes" id="UP000572635">
    <property type="component" value="Unassembled WGS sequence"/>
</dbReference>
<name>A0A7W8VDT9_9ACTN</name>
<accession>A0A7W8VDT9</accession>
<sequence>MTDEESPESLPAGIAFDEFLLFALGCCRRARPLLEATGTPAAVRLLHAVMDADWAGGVPADRVSRLREDIRALDELYELDNQVPSMMAARVLPLLEFGPLQDPEEFAESLAHDYIEYTETVHGEFESALDEPGDEEPFFTAEEEAILQTLRIARSGGPFARRLEAVMELSARNGDAVQERVPEFLASYERE</sequence>
<evidence type="ECO:0000313" key="2">
    <source>
        <dbReference type="Proteomes" id="UP000572635"/>
    </source>
</evidence>
<protein>
    <submittedName>
        <fullName evidence="1">Uncharacterized protein</fullName>
    </submittedName>
</protein>
<proteinExistence type="predicted"/>
<evidence type="ECO:0000313" key="1">
    <source>
        <dbReference type="EMBL" id="MBB5432368.1"/>
    </source>
</evidence>
<dbReference type="RefSeq" id="WP_184391944.1">
    <property type="nucleotide sequence ID" value="NZ_BAAAJD010000042.1"/>
</dbReference>
<organism evidence="1 2">
    <name type="scientific">Nocardiopsis composta</name>
    <dbReference type="NCBI Taxonomy" id="157465"/>
    <lineage>
        <taxon>Bacteria</taxon>
        <taxon>Bacillati</taxon>
        <taxon>Actinomycetota</taxon>
        <taxon>Actinomycetes</taxon>
        <taxon>Streptosporangiales</taxon>
        <taxon>Nocardiopsidaceae</taxon>
        <taxon>Nocardiopsis</taxon>
    </lineage>
</organism>
<keyword evidence="2" id="KW-1185">Reference proteome</keyword>
<reference evidence="1 2" key="1">
    <citation type="submission" date="2020-08" db="EMBL/GenBank/DDBJ databases">
        <title>Sequencing the genomes of 1000 actinobacteria strains.</title>
        <authorList>
            <person name="Klenk H.-P."/>
        </authorList>
    </citation>
    <scope>NUCLEOTIDE SEQUENCE [LARGE SCALE GENOMIC DNA]</scope>
    <source>
        <strain evidence="1 2">DSM 44551</strain>
    </source>
</reference>